<dbReference type="EMBL" id="CM055106">
    <property type="protein sequence ID" value="KAJ7530346.1"/>
    <property type="molecule type" value="Genomic_DNA"/>
</dbReference>
<protein>
    <submittedName>
        <fullName evidence="1">Uncharacterized protein</fullName>
    </submittedName>
</protein>
<keyword evidence="2" id="KW-1185">Reference proteome</keyword>
<sequence length="633" mass="71329">MAGNRSGPDIDSQFAENICHSNAALTYISQILMDEDDLDEHKKCMSLTSISYKAMEKELAGLLNNSTSSGLSETASSGVLKKFESENEVEKQKILTSQVMQVNEIDILSMESPERMAIDSEQYMTSNGFISTSLPHVPSYVGGSFTSFSISRQLTPDSSQVLLNEFLAQGEDPVESSLNGNQEVRADISLFQGNIRSGKSTHDDNLSKNNIDQQDSLLETSRRKNVFKNVWHHKSLHSFARPAARAQPKAVDSTDPASAGLIQMLVECAQAVSSNDVKEAGRLINDIRRQSSPFGSWKQRLAHYFVEALAARLSGAGPRLYISLQNYSPSVMEMLKALRVYLDRTPYIKIPHFYANEIILHACERESRLHIVDFGILYGIQWPSLIEALANRQGGPPRLRITGIEFPQPGFKPAGRVEETGRRLAEVASLCKVPFEYHALAIKWENIQPASLHLRHDDVLIVNCMFRLRHLMDETMMAESPRKILLEKIRSMNPKIFLQGDLNTGNNSPLGFMNRFHESLADYTNKFEAIDACIPRDSPERLLRDQVCYGSVILNVLACEGLERVERGERYTRWQFLTQRAGFKISPLHTRACNKVRDLLKMYHKNFGVSEHGGWLLLGWRGRPTHCVSAWQI</sequence>
<reference evidence="2" key="1">
    <citation type="journal article" date="2024" name="Proc. Natl. Acad. Sci. U.S.A.">
        <title>Extraordinary preservation of gene collinearity over three hundred million years revealed in homosporous lycophytes.</title>
        <authorList>
            <person name="Li C."/>
            <person name="Wickell D."/>
            <person name="Kuo L.Y."/>
            <person name="Chen X."/>
            <person name="Nie B."/>
            <person name="Liao X."/>
            <person name="Peng D."/>
            <person name="Ji J."/>
            <person name="Jenkins J."/>
            <person name="Williams M."/>
            <person name="Shu S."/>
            <person name="Plott C."/>
            <person name="Barry K."/>
            <person name="Rajasekar S."/>
            <person name="Grimwood J."/>
            <person name="Han X."/>
            <person name="Sun S."/>
            <person name="Hou Z."/>
            <person name="He W."/>
            <person name="Dai G."/>
            <person name="Sun C."/>
            <person name="Schmutz J."/>
            <person name="Leebens-Mack J.H."/>
            <person name="Li F.W."/>
            <person name="Wang L."/>
        </authorList>
    </citation>
    <scope>NUCLEOTIDE SEQUENCE [LARGE SCALE GENOMIC DNA]</scope>
    <source>
        <strain evidence="2">cv. PW_Plant_1</strain>
    </source>
</reference>
<organism evidence="1 2">
    <name type="scientific">Diphasiastrum complanatum</name>
    <name type="common">Issler's clubmoss</name>
    <name type="synonym">Lycopodium complanatum</name>
    <dbReference type="NCBI Taxonomy" id="34168"/>
    <lineage>
        <taxon>Eukaryota</taxon>
        <taxon>Viridiplantae</taxon>
        <taxon>Streptophyta</taxon>
        <taxon>Embryophyta</taxon>
        <taxon>Tracheophyta</taxon>
        <taxon>Lycopodiopsida</taxon>
        <taxon>Lycopodiales</taxon>
        <taxon>Lycopodiaceae</taxon>
        <taxon>Lycopodioideae</taxon>
        <taxon>Diphasiastrum</taxon>
    </lineage>
</organism>
<evidence type="ECO:0000313" key="2">
    <source>
        <dbReference type="Proteomes" id="UP001162992"/>
    </source>
</evidence>
<accession>A0ACC2BKR2</accession>
<proteinExistence type="predicted"/>
<dbReference type="Proteomes" id="UP001162992">
    <property type="component" value="Chromosome 15"/>
</dbReference>
<evidence type="ECO:0000313" key="1">
    <source>
        <dbReference type="EMBL" id="KAJ7530346.1"/>
    </source>
</evidence>
<name>A0ACC2BKR2_DIPCM</name>
<comment type="caution">
    <text evidence="1">The sequence shown here is derived from an EMBL/GenBank/DDBJ whole genome shotgun (WGS) entry which is preliminary data.</text>
</comment>
<gene>
    <name evidence="1" type="ORF">O6H91_15G090400</name>
</gene>